<evidence type="ECO:0000259" key="10">
    <source>
        <dbReference type="Pfam" id="PF21694"/>
    </source>
</evidence>
<dbReference type="Gene3D" id="3.40.50.300">
    <property type="entry name" value="P-loop containing nucleotide triphosphate hydrolases"/>
    <property type="match status" value="1"/>
</dbReference>
<evidence type="ECO:0000256" key="1">
    <source>
        <dbReference type="ARBA" id="ARBA00012417"/>
    </source>
</evidence>
<dbReference type="InterPro" id="IPR008921">
    <property type="entry name" value="DNA_pol3_clamp-load_cplx_C"/>
</dbReference>
<dbReference type="Gene3D" id="1.10.8.60">
    <property type="match status" value="1"/>
</dbReference>
<evidence type="ECO:0000259" key="9">
    <source>
        <dbReference type="Pfam" id="PF06144"/>
    </source>
</evidence>
<dbReference type="GO" id="GO:0009360">
    <property type="term" value="C:DNA polymerase III complex"/>
    <property type="evidence" value="ECO:0007669"/>
    <property type="project" value="InterPro"/>
</dbReference>
<sequence>MDYKTAAKGITQGNSLPIYVCYGTEKYLQQEFIQHVIDKLIEPDQRSFAVSRYDLSETSLDTVLDDAETMPFLADKKIVIAKNALFFTGAKESTKVEHRIERLLEYLKSPVDYAIIIFVVDADKLDERKKIVKALKESQSAIPFLPLSVDELSRWISRRADKWGVTFEDGAIDKFILYTGAQLQILTSELEKLSLFVGPNGCITGELIGQLVVRSAEQNVFILMDEIVKQRLDNALSIFHDLLKQKEEPIKILLLIARQFRIMLQIKELEQQGYSQQQIAGQIGAHPYAVKLASEQGRSYSLAKLSGLLSQLGDLDYRMKSGKVEKALGLELFILEIPS</sequence>
<dbReference type="Gene3D" id="1.20.272.10">
    <property type="match status" value="1"/>
</dbReference>
<dbReference type="GO" id="GO:0006261">
    <property type="term" value="P:DNA-templated DNA replication"/>
    <property type="evidence" value="ECO:0007669"/>
    <property type="project" value="TreeGrafter"/>
</dbReference>
<evidence type="ECO:0000256" key="3">
    <source>
        <dbReference type="ARBA" id="ARBA00022679"/>
    </source>
</evidence>
<dbReference type="NCBIfam" id="TIGR01128">
    <property type="entry name" value="holA"/>
    <property type="match status" value="1"/>
</dbReference>
<dbReference type="InterPro" id="IPR048466">
    <property type="entry name" value="DNA_pol3_delta-like_C"/>
</dbReference>
<evidence type="ECO:0000256" key="7">
    <source>
        <dbReference type="ARBA" id="ARBA00034754"/>
    </source>
</evidence>
<dbReference type="Pfam" id="PF21694">
    <property type="entry name" value="DNA_pol3_delta_C"/>
    <property type="match status" value="1"/>
</dbReference>
<evidence type="ECO:0000256" key="2">
    <source>
        <dbReference type="ARBA" id="ARBA00017703"/>
    </source>
</evidence>
<evidence type="ECO:0000313" key="12">
    <source>
        <dbReference type="Proteomes" id="UP000426246"/>
    </source>
</evidence>
<dbReference type="GO" id="GO:0003677">
    <property type="term" value="F:DNA binding"/>
    <property type="evidence" value="ECO:0007669"/>
    <property type="project" value="InterPro"/>
</dbReference>
<accession>A0A6B8RIX2</accession>
<dbReference type="RefSeq" id="WP_155700730.1">
    <property type="nucleotide sequence ID" value="NZ_CP034235.1"/>
</dbReference>
<keyword evidence="6" id="KW-0239">DNA-directed DNA polymerase</keyword>
<dbReference type="EC" id="2.7.7.7" evidence="1"/>
<keyword evidence="3 11" id="KW-0808">Transferase</keyword>
<dbReference type="AlphaFoldDB" id="A0A6B8RIX2"/>
<evidence type="ECO:0000313" key="11">
    <source>
        <dbReference type="EMBL" id="QGQ95694.1"/>
    </source>
</evidence>
<gene>
    <name evidence="11" type="primary">holA</name>
    <name evidence="11" type="ORF">EHS13_12780</name>
</gene>
<dbReference type="EMBL" id="CP034235">
    <property type="protein sequence ID" value="QGQ95694.1"/>
    <property type="molecule type" value="Genomic_DNA"/>
</dbReference>
<comment type="similarity">
    <text evidence="7">Belongs to the DNA polymerase HolA subunit family.</text>
</comment>
<proteinExistence type="inferred from homology"/>
<reference evidence="12" key="1">
    <citation type="submission" date="2018-11" db="EMBL/GenBank/DDBJ databases">
        <title>Complete genome sequence of Paenibacillus sp. ML311-T8.</title>
        <authorList>
            <person name="Nam Y.-D."/>
            <person name="Kang J."/>
            <person name="Chung W.-H."/>
            <person name="Park Y.S."/>
        </authorList>
    </citation>
    <scope>NUCLEOTIDE SEQUENCE [LARGE SCALE GENOMIC DNA]</scope>
    <source>
        <strain evidence="12">ML311-T8</strain>
    </source>
</reference>
<protein>
    <recommendedName>
        <fullName evidence="2">DNA polymerase III subunit delta</fullName>
        <ecNumber evidence="1">2.7.7.7</ecNumber>
    </recommendedName>
</protein>
<dbReference type="OrthoDB" id="9775929at2"/>
<evidence type="ECO:0000256" key="6">
    <source>
        <dbReference type="ARBA" id="ARBA00022932"/>
    </source>
</evidence>
<dbReference type="KEGG" id="ppsc:EHS13_12780"/>
<dbReference type="Proteomes" id="UP000426246">
    <property type="component" value="Chromosome"/>
</dbReference>
<keyword evidence="12" id="KW-1185">Reference proteome</keyword>
<dbReference type="InterPro" id="IPR010372">
    <property type="entry name" value="DNA_pol3_delta_N"/>
</dbReference>
<dbReference type="PANTHER" id="PTHR34388:SF1">
    <property type="entry name" value="DNA POLYMERASE III SUBUNIT DELTA"/>
    <property type="match status" value="1"/>
</dbReference>
<evidence type="ECO:0000256" key="5">
    <source>
        <dbReference type="ARBA" id="ARBA00022705"/>
    </source>
</evidence>
<name>A0A6B8RIX2_9BACL</name>
<feature type="domain" description="DNA polymerase III delta N-terminal" evidence="9">
    <location>
        <begin position="19"/>
        <end position="140"/>
    </location>
</feature>
<dbReference type="SUPFAM" id="SSF52540">
    <property type="entry name" value="P-loop containing nucleoside triphosphate hydrolases"/>
    <property type="match status" value="1"/>
</dbReference>
<feature type="domain" description="DNA polymerase III delta subunit-like C-terminal" evidence="10">
    <location>
        <begin position="217"/>
        <end position="336"/>
    </location>
</feature>
<dbReference type="SUPFAM" id="SSF48019">
    <property type="entry name" value="post-AAA+ oligomerization domain-like"/>
    <property type="match status" value="1"/>
</dbReference>
<dbReference type="PANTHER" id="PTHR34388">
    <property type="entry name" value="DNA POLYMERASE III SUBUNIT DELTA"/>
    <property type="match status" value="1"/>
</dbReference>
<organism evidence="11 12">
    <name type="scientific">Paenibacillus psychroresistens</name>
    <dbReference type="NCBI Taxonomy" id="1778678"/>
    <lineage>
        <taxon>Bacteria</taxon>
        <taxon>Bacillati</taxon>
        <taxon>Bacillota</taxon>
        <taxon>Bacilli</taxon>
        <taxon>Bacillales</taxon>
        <taxon>Paenibacillaceae</taxon>
        <taxon>Paenibacillus</taxon>
    </lineage>
</organism>
<dbReference type="Pfam" id="PF06144">
    <property type="entry name" value="DNA_pol3_delta"/>
    <property type="match status" value="1"/>
</dbReference>
<keyword evidence="5" id="KW-0235">DNA replication</keyword>
<evidence type="ECO:0000256" key="4">
    <source>
        <dbReference type="ARBA" id="ARBA00022695"/>
    </source>
</evidence>
<evidence type="ECO:0000256" key="8">
    <source>
        <dbReference type="ARBA" id="ARBA00049244"/>
    </source>
</evidence>
<dbReference type="InterPro" id="IPR005790">
    <property type="entry name" value="DNA_polIII_delta"/>
</dbReference>
<dbReference type="GO" id="GO:0003887">
    <property type="term" value="F:DNA-directed DNA polymerase activity"/>
    <property type="evidence" value="ECO:0007669"/>
    <property type="project" value="UniProtKB-KW"/>
</dbReference>
<dbReference type="InterPro" id="IPR027417">
    <property type="entry name" value="P-loop_NTPase"/>
</dbReference>
<comment type="catalytic activity">
    <reaction evidence="8">
        <text>DNA(n) + a 2'-deoxyribonucleoside 5'-triphosphate = DNA(n+1) + diphosphate</text>
        <dbReference type="Rhea" id="RHEA:22508"/>
        <dbReference type="Rhea" id="RHEA-COMP:17339"/>
        <dbReference type="Rhea" id="RHEA-COMP:17340"/>
        <dbReference type="ChEBI" id="CHEBI:33019"/>
        <dbReference type="ChEBI" id="CHEBI:61560"/>
        <dbReference type="ChEBI" id="CHEBI:173112"/>
        <dbReference type="EC" id="2.7.7.7"/>
    </reaction>
</comment>
<keyword evidence="4 11" id="KW-0548">Nucleotidyltransferase</keyword>